<evidence type="ECO:0000313" key="1">
    <source>
        <dbReference type="EMBL" id="SVE24600.1"/>
    </source>
</evidence>
<sequence length="212" mass="23518">YTLNLAATSDPDEYSCVLSINPPLNLTNGLRTLDNLFRSPAKEENLGAIKKSAMVKLLVSQNRTPEQGAVPFSDLEASFLIGVNYRFTLTQTIMSSLEINPSSTAHEKVGALSWEDYYKNIITPALLGRGIKALDLERSSNLRTRAKGLTAAKNIKLGLTGNDFLLSQEDLKWFRKSFPTDRTIFTQTGGHMGQLWKADVRKAIRAAIRKSQ</sequence>
<reference evidence="1" key="1">
    <citation type="submission" date="2018-05" db="EMBL/GenBank/DDBJ databases">
        <authorList>
            <person name="Lanie J.A."/>
            <person name="Ng W.-L."/>
            <person name="Kazmierczak K.M."/>
            <person name="Andrzejewski T.M."/>
            <person name="Davidsen T.M."/>
            <person name="Wayne K.J."/>
            <person name="Tettelin H."/>
            <person name="Glass J.I."/>
            <person name="Rusch D."/>
            <person name="Podicherti R."/>
            <person name="Tsui H.-C.T."/>
            <person name="Winkler M.E."/>
        </authorList>
    </citation>
    <scope>NUCLEOTIDE SEQUENCE</scope>
</reference>
<name>A0A383BXQ8_9ZZZZ</name>
<protein>
    <submittedName>
        <fullName evidence="1">Uncharacterized protein</fullName>
    </submittedName>
</protein>
<dbReference type="EMBL" id="UINC01204055">
    <property type="protein sequence ID" value="SVE24600.1"/>
    <property type="molecule type" value="Genomic_DNA"/>
</dbReference>
<proteinExistence type="predicted"/>
<accession>A0A383BXQ8</accession>
<organism evidence="1">
    <name type="scientific">marine metagenome</name>
    <dbReference type="NCBI Taxonomy" id="408172"/>
    <lineage>
        <taxon>unclassified sequences</taxon>
        <taxon>metagenomes</taxon>
        <taxon>ecological metagenomes</taxon>
    </lineage>
</organism>
<dbReference type="AlphaFoldDB" id="A0A383BXQ8"/>
<feature type="non-terminal residue" evidence="1">
    <location>
        <position position="1"/>
    </location>
</feature>
<gene>
    <name evidence="1" type="ORF">METZ01_LOCUS477454</name>
</gene>